<dbReference type="eggNOG" id="KOG0823">
    <property type="taxonomic scope" value="Eukaryota"/>
</dbReference>
<dbReference type="AlphaFoldDB" id="A0A1U8B861"/>
<proteinExistence type="predicted"/>
<dbReference type="GeneID" id="104608240"/>
<dbReference type="InterPro" id="IPR001841">
    <property type="entry name" value="Znf_RING"/>
</dbReference>
<dbReference type="GO" id="GO:0006511">
    <property type="term" value="P:ubiquitin-dependent protein catabolic process"/>
    <property type="evidence" value="ECO:0000318"/>
    <property type="project" value="GO_Central"/>
</dbReference>
<dbReference type="SMART" id="SM00184">
    <property type="entry name" value="RING"/>
    <property type="match status" value="1"/>
</dbReference>
<feature type="domain" description="RING-type" evidence="13">
    <location>
        <begin position="47"/>
        <end position="99"/>
    </location>
</feature>
<evidence type="ECO:0000256" key="11">
    <source>
        <dbReference type="RuleBase" id="RU369090"/>
    </source>
</evidence>
<dbReference type="OMA" id="VCKSHIS"/>
<feature type="transmembrane region" description="Helical" evidence="11">
    <location>
        <begin position="243"/>
        <end position="261"/>
    </location>
</feature>
<comment type="function">
    <text evidence="11">E3 ubiquitin-protein ligase.</text>
</comment>
<feature type="region of interest" description="Disordered" evidence="12">
    <location>
        <begin position="111"/>
        <end position="132"/>
    </location>
</feature>
<protein>
    <recommendedName>
        <fullName evidence="11">E3 ubiquitin-protein ligase RMA</fullName>
        <ecNumber evidence="11">2.3.2.27</ecNumber>
    </recommendedName>
    <alternativeName>
        <fullName evidence="11">Protein RING membrane-anchor</fullName>
    </alternativeName>
    <alternativeName>
        <fullName evidence="11">RING-type E3 ubiquitin transferase RMA</fullName>
    </alternativeName>
</protein>
<keyword evidence="11" id="KW-1133">Transmembrane helix</keyword>
<dbReference type="Proteomes" id="UP000189703">
    <property type="component" value="Unplaced"/>
</dbReference>
<dbReference type="EC" id="2.3.2.27" evidence="11"/>
<dbReference type="InterPro" id="IPR017907">
    <property type="entry name" value="Znf_RING_CS"/>
</dbReference>
<dbReference type="GO" id="GO:0061630">
    <property type="term" value="F:ubiquitin protein ligase activity"/>
    <property type="evidence" value="ECO:0000318"/>
    <property type="project" value="GO_Central"/>
</dbReference>
<keyword evidence="14" id="KW-1185">Reference proteome</keyword>
<dbReference type="InterPro" id="IPR013083">
    <property type="entry name" value="Znf_RING/FYVE/PHD"/>
</dbReference>
<dbReference type="InterPro" id="IPR018957">
    <property type="entry name" value="Znf_C3HC4_RING-type"/>
</dbReference>
<keyword evidence="7 11" id="KW-0833">Ubl conjugation pathway</keyword>
<keyword evidence="4 11" id="KW-0808">Transferase</keyword>
<evidence type="ECO:0000256" key="2">
    <source>
        <dbReference type="ARBA" id="ARBA00004308"/>
    </source>
</evidence>
<evidence type="ECO:0000256" key="9">
    <source>
        <dbReference type="ARBA" id="ARBA00023136"/>
    </source>
</evidence>
<dbReference type="GO" id="GO:0044390">
    <property type="term" value="F:ubiquitin-like protein conjugating enzyme binding"/>
    <property type="evidence" value="ECO:0000318"/>
    <property type="project" value="GO_Central"/>
</dbReference>
<evidence type="ECO:0000256" key="8">
    <source>
        <dbReference type="ARBA" id="ARBA00022833"/>
    </source>
</evidence>
<evidence type="ECO:0000256" key="12">
    <source>
        <dbReference type="SAM" id="MobiDB-lite"/>
    </source>
</evidence>
<comment type="domain">
    <text evidence="11">The RING-type zinc finger domain is responsible for E3 ligase activity.</text>
</comment>
<evidence type="ECO:0000256" key="6">
    <source>
        <dbReference type="ARBA" id="ARBA00022771"/>
    </source>
</evidence>
<evidence type="ECO:0000256" key="4">
    <source>
        <dbReference type="ARBA" id="ARBA00022679"/>
    </source>
</evidence>
<dbReference type="PROSITE" id="PS00518">
    <property type="entry name" value="ZF_RING_1"/>
    <property type="match status" value="1"/>
</dbReference>
<keyword evidence="5 11" id="KW-0479">Metal-binding</keyword>
<dbReference type="GO" id="GO:0005789">
    <property type="term" value="C:endoplasmic reticulum membrane"/>
    <property type="evidence" value="ECO:0007669"/>
    <property type="project" value="UniProtKB-SubCell"/>
</dbReference>
<reference evidence="15" key="1">
    <citation type="submission" date="2025-08" db="UniProtKB">
        <authorList>
            <consortium name="RefSeq"/>
        </authorList>
    </citation>
    <scope>IDENTIFICATION</scope>
</reference>
<name>A0A1U8B861_NELNU</name>
<dbReference type="PROSITE" id="PS50089">
    <property type="entry name" value="ZF_RING_2"/>
    <property type="match status" value="1"/>
</dbReference>
<dbReference type="InterPro" id="IPR045103">
    <property type="entry name" value="RNF5/RNF185-like"/>
</dbReference>
<evidence type="ECO:0000313" key="14">
    <source>
        <dbReference type="Proteomes" id="UP000189703"/>
    </source>
</evidence>
<accession>A0A1U8B861</accession>
<sequence>MAMEQYFYEGVAQHEEDGDGSPLQKWKTVSNTAMNAADNNVTGCFDCNICLDFAQDPVVTLCGHLYCWPCIYKWIHFQSASTGSEEQQQQQKPQCPVCKAHISRRALVPLYGRGQDPTQTDTQSKAPHDGLKIPRRPPASACGIIHSNPYQQAADPYQHHQRYYPQHYSNYNYSAASYPSPVINLGGTTTTSVFYPVVGMFGEMVYARVFGNSHTSLYYPNSQYLVGSGSPRMRRHEMQMDKSLNRISIFLFCCLVLCLLLF</sequence>
<dbReference type="Pfam" id="PF00097">
    <property type="entry name" value="zf-C3HC4"/>
    <property type="match status" value="1"/>
</dbReference>
<dbReference type="KEGG" id="nnu:104608240"/>
<keyword evidence="6 10" id="KW-0863">Zinc-finger</keyword>
<feature type="compositionally biased region" description="Polar residues" evidence="12">
    <location>
        <begin position="116"/>
        <end position="125"/>
    </location>
</feature>
<organism evidence="14 15">
    <name type="scientific">Nelumbo nucifera</name>
    <name type="common">Sacred lotus</name>
    <dbReference type="NCBI Taxonomy" id="4432"/>
    <lineage>
        <taxon>Eukaryota</taxon>
        <taxon>Viridiplantae</taxon>
        <taxon>Streptophyta</taxon>
        <taxon>Embryophyta</taxon>
        <taxon>Tracheophyta</taxon>
        <taxon>Spermatophyta</taxon>
        <taxon>Magnoliopsida</taxon>
        <taxon>Proteales</taxon>
        <taxon>Nelumbonaceae</taxon>
        <taxon>Nelumbo</taxon>
    </lineage>
</organism>
<evidence type="ECO:0000256" key="10">
    <source>
        <dbReference type="PROSITE-ProRule" id="PRU00175"/>
    </source>
</evidence>
<dbReference type="FunFam" id="3.30.40.10:FF:000778">
    <property type="entry name" value="E3 ubiquitin-protein ligase RMA1H1 isoform A"/>
    <property type="match status" value="1"/>
</dbReference>
<dbReference type="SUPFAM" id="SSF57850">
    <property type="entry name" value="RING/U-box"/>
    <property type="match status" value="1"/>
</dbReference>
<gene>
    <name evidence="15" type="primary">LOC104608240</name>
</gene>
<dbReference type="OrthoDB" id="6270329at2759"/>
<evidence type="ECO:0000256" key="3">
    <source>
        <dbReference type="ARBA" id="ARBA00004906"/>
    </source>
</evidence>
<dbReference type="InParanoid" id="A0A1U8B861"/>
<dbReference type="PANTHER" id="PTHR12313">
    <property type="entry name" value="E3 UBIQUITIN-PROTEIN LIGASE RNF5-RELATED"/>
    <property type="match status" value="1"/>
</dbReference>
<evidence type="ECO:0000313" key="15">
    <source>
        <dbReference type="RefSeq" id="XP_010272476.1"/>
    </source>
</evidence>
<comment type="subcellular location">
    <subcellularLocation>
        <location evidence="2">Endomembrane system</location>
    </subcellularLocation>
    <subcellularLocation>
        <location evidence="11">Endoplasmic reticulum membrane</location>
        <topology evidence="11">Single-pass type IV membrane protein</topology>
    </subcellularLocation>
</comment>
<dbReference type="UniPathway" id="UPA00143"/>
<dbReference type="RefSeq" id="XP_010272476.1">
    <property type="nucleotide sequence ID" value="XM_010274174.2"/>
</dbReference>
<keyword evidence="11" id="KW-0256">Endoplasmic reticulum</keyword>
<keyword evidence="9 11" id="KW-0472">Membrane</keyword>
<dbReference type="FunCoup" id="A0A1U8B861">
    <property type="interactions" value="68"/>
</dbReference>
<dbReference type="CDD" id="cd16745">
    <property type="entry name" value="RING-HC_AtRMA-like"/>
    <property type="match status" value="1"/>
</dbReference>
<dbReference type="GO" id="GO:0008270">
    <property type="term" value="F:zinc ion binding"/>
    <property type="evidence" value="ECO:0007669"/>
    <property type="project" value="UniProtKB-KW"/>
</dbReference>
<keyword evidence="8 11" id="KW-0862">Zinc</keyword>
<dbReference type="Gene3D" id="3.30.40.10">
    <property type="entry name" value="Zinc/RING finger domain, C3HC4 (zinc finger)"/>
    <property type="match status" value="1"/>
</dbReference>
<evidence type="ECO:0000259" key="13">
    <source>
        <dbReference type="PROSITE" id="PS50089"/>
    </source>
</evidence>
<dbReference type="GO" id="GO:0016567">
    <property type="term" value="P:protein ubiquitination"/>
    <property type="evidence" value="ECO:0007669"/>
    <property type="project" value="UniProtKB-UniPathway"/>
</dbReference>
<evidence type="ECO:0000256" key="5">
    <source>
        <dbReference type="ARBA" id="ARBA00022723"/>
    </source>
</evidence>
<dbReference type="STRING" id="4432.A0A1U8B861"/>
<evidence type="ECO:0000256" key="1">
    <source>
        <dbReference type="ARBA" id="ARBA00000900"/>
    </source>
</evidence>
<evidence type="ECO:0000256" key="7">
    <source>
        <dbReference type="ARBA" id="ARBA00022786"/>
    </source>
</evidence>
<keyword evidence="11" id="KW-0812">Transmembrane</keyword>
<comment type="catalytic activity">
    <reaction evidence="1 11">
        <text>S-ubiquitinyl-[E2 ubiquitin-conjugating enzyme]-L-cysteine + [acceptor protein]-L-lysine = [E2 ubiquitin-conjugating enzyme]-L-cysteine + N(6)-ubiquitinyl-[acceptor protein]-L-lysine.</text>
        <dbReference type="EC" id="2.3.2.27"/>
    </reaction>
</comment>
<comment type="pathway">
    <text evidence="3 11">Protein modification; protein ubiquitination.</text>
</comment>
<dbReference type="GO" id="GO:0036503">
    <property type="term" value="P:ERAD pathway"/>
    <property type="evidence" value="ECO:0000318"/>
    <property type="project" value="GO_Central"/>
</dbReference>